<evidence type="ECO:0000256" key="1">
    <source>
        <dbReference type="ARBA" id="ARBA00022723"/>
    </source>
</evidence>
<dbReference type="InterPro" id="IPR023298">
    <property type="entry name" value="ATPase_P-typ_TM_dom_sf"/>
</dbReference>
<feature type="compositionally biased region" description="Low complexity" evidence="3">
    <location>
        <begin position="300"/>
        <end position="313"/>
    </location>
</feature>
<dbReference type="AlphaFoldDB" id="A0A0M3IMX6"/>
<sequence>MLTAYDIDGLINNRIFCIIWSSTFVAQILIVQYGGAWFSTAALTIKQWIVCLLLGVSTLLWGQIVTTIPSKRLPKQLAYGRGEMKPTRIHINGHYDVRVRPRGFTHLRSGRQLWMKGLALFTLHVVTTIPSKRLPKQLAYGRGEMKPTRIHINGHYDVRVRPRGFTHLRSGRQLWMKGLALFTLHVVTTIPSKRLPKQLAYGRGEMKPTRIHINGHYDVRVRPRGFTHLRSGRQLWMKGLALFTLHFRVIRAFQSKYIVQLDQTAPKMTKEAAERWRQSYRKYRHKKHAENGIAQTAAAAQLEQSASLHSASQRISAPDDPCPRRKKKHSQRPVMKGANGKSLEVHEVLLNIGTLEKV</sequence>
<dbReference type="GO" id="GO:0005886">
    <property type="term" value="C:plasma membrane"/>
    <property type="evidence" value="ECO:0007669"/>
    <property type="project" value="TreeGrafter"/>
</dbReference>
<organism evidence="6 7">
    <name type="scientific">Ascaris lumbricoides</name>
    <name type="common">Giant roundworm</name>
    <dbReference type="NCBI Taxonomy" id="6252"/>
    <lineage>
        <taxon>Eukaryota</taxon>
        <taxon>Metazoa</taxon>
        <taxon>Ecdysozoa</taxon>
        <taxon>Nematoda</taxon>
        <taxon>Chromadorea</taxon>
        <taxon>Rhabditida</taxon>
        <taxon>Spirurina</taxon>
        <taxon>Ascaridomorpha</taxon>
        <taxon>Ascaridoidea</taxon>
        <taxon>Ascarididae</taxon>
        <taxon>Ascaris</taxon>
    </lineage>
</organism>
<keyword evidence="1" id="KW-0479">Metal-binding</keyword>
<dbReference type="GO" id="GO:0005388">
    <property type="term" value="F:P-type calcium transporter activity"/>
    <property type="evidence" value="ECO:0007669"/>
    <property type="project" value="TreeGrafter"/>
</dbReference>
<evidence type="ECO:0000259" key="5">
    <source>
        <dbReference type="Pfam" id="PF00689"/>
    </source>
</evidence>
<keyword evidence="4" id="KW-1133">Transmembrane helix</keyword>
<name>A0A0M3IMX6_ASCLU</name>
<reference evidence="7" key="1">
    <citation type="submission" date="2017-02" db="UniProtKB">
        <authorList>
            <consortium name="WormBaseParasite"/>
        </authorList>
    </citation>
    <scope>IDENTIFICATION</scope>
</reference>
<keyword evidence="2" id="KW-0460">Magnesium</keyword>
<keyword evidence="6" id="KW-1185">Reference proteome</keyword>
<dbReference type="Proteomes" id="UP000036681">
    <property type="component" value="Unplaced"/>
</dbReference>
<proteinExistence type="predicted"/>
<dbReference type="InterPro" id="IPR006068">
    <property type="entry name" value="ATPase_P-typ_cation-transptr_C"/>
</dbReference>
<feature type="region of interest" description="Disordered" evidence="3">
    <location>
        <begin position="300"/>
        <end position="340"/>
    </location>
</feature>
<evidence type="ECO:0000313" key="6">
    <source>
        <dbReference type="Proteomes" id="UP000036681"/>
    </source>
</evidence>
<feature type="domain" description="Cation-transporting P-type ATPase C-terminal" evidence="5">
    <location>
        <begin position="9"/>
        <end position="66"/>
    </location>
</feature>
<evidence type="ECO:0000256" key="3">
    <source>
        <dbReference type="SAM" id="MobiDB-lite"/>
    </source>
</evidence>
<dbReference type="WBParaSite" id="ALUE_0002010401-mRNA-1">
    <property type="protein sequence ID" value="ALUE_0002010401-mRNA-1"/>
    <property type="gene ID" value="ALUE_0002010401"/>
</dbReference>
<dbReference type="Pfam" id="PF00689">
    <property type="entry name" value="Cation_ATPase_C"/>
    <property type="match status" value="1"/>
</dbReference>
<feature type="transmembrane region" description="Helical" evidence="4">
    <location>
        <begin position="47"/>
        <end position="68"/>
    </location>
</feature>
<dbReference type="PANTHER" id="PTHR24093">
    <property type="entry name" value="CATION TRANSPORTING ATPASE"/>
    <property type="match status" value="1"/>
</dbReference>
<dbReference type="GO" id="GO:0046872">
    <property type="term" value="F:metal ion binding"/>
    <property type="evidence" value="ECO:0007669"/>
    <property type="project" value="UniProtKB-KW"/>
</dbReference>
<evidence type="ECO:0000256" key="4">
    <source>
        <dbReference type="SAM" id="Phobius"/>
    </source>
</evidence>
<keyword evidence="4" id="KW-0472">Membrane</keyword>
<evidence type="ECO:0000256" key="2">
    <source>
        <dbReference type="ARBA" id="ARBA00022842"/>
    </source>
</evidence>
<dbReference type="PANTHER" id="PTHR24093:SF253">
    <property type="entry name" value="PLASMA MEMBRANE CALCIUM-TRANSPORTING ATPASE MCA-1"/>
    <property type="match status" value="1"/>
</dbReference>
<dbReference type="SUPFAM" id="SSF81665">
    <property type="entry name" value="Calcium ATPase, transmembrane domain M"/>
    <property type="match status" value="1"/>
</dbReference>
<accession>A0A0M3IMX6</accession>
<evidence type="ECO:0000313" key="7">
    <source>
        <dbReference type="WBParaSite" id="ALUE_0002010401-mRNA-1"/>
    </source>
</evidence>
<dbReference type="Gene3D" id="1.20.1110.10">
    <property type="entry name" value="Calcium-transporting ATPase, transmembrane domain"/>
    <property type="match status" value="1"/>
</dbReference>
<dbReference type="GO" id="GO:0051480">
    <property type="term" value="P:regulation of cytosolic calcium ion concentration"/>
    <property type="evidence" value="ECO:0007669"/>
    <property type="project" value="TreeGrafter"/>
</dbReference>
<protein>
    <submittedName>
        <fullName evidence="7">Cation_ATPase_C domain-containing protein</fullName>
    </submittedName>
</protein>
<feature type="transmembrane region" description="Helical" evidence="4">
    <location>
        <begin position="15"/>
        <end position="35"/>
    </location>
</feature>
<keyword evidence="4" id="KW-0812">Transmembrane</keyword>